<keyword evidence="6" id="KW-0811">Translocation</keyword>
<feature type="compositionally biased region" description="Basic and acidic residues" evidence="8">
    <location>
        <begin position="60"/>
        <end position="69"/>
    </location>
</feature>
<keyword evidence="7" id="KW-0472">Membrane</keyword>
<name>A0A919EHE2_STRFL</name>
<dbReference type="GO" id="GO:0015031">
    <property type="term" value="P:protein transport"/>
    <property type="evidence" value="ECO:0007669"/>
    <property type="project" value="UniProtKB-KW"/>
</dbReference>
<dbReference type="EMBL" id="BNBE01000001">
    <property type="protein sequence ID" value="GHF79808.1"/>
    <property type="molecule type" value="Genomic_DNA"/>
</dbReference>
<proteinExistence type="predicted"/>
<keyword evidence="2" id="KW-0813">Transport</keyword>
<evidence type="ECO:0000313" key="9">
    <source>
        <dbReference type="EMBL" id="GHF79808.1"/>
    </source>
</evidence>
<evidence type="ECO:0000256" key="2">
    <source>
        <dbReference type="ARBA" id="ARBA00022448"/>
    </source>
</evidence>
<reference evidence="9" key="1">
    <citation type="journal article" date="2014" name="Int. J. Syst. Evol. Microbiol.">
        <title>Complete genome sequence of Corynebacterium casei LMG S-19264T (=DSM 44701T), isolated from a smear-ripened cheese.</title>
        <authorList>
            <consortium name="US DOE Joint Genome Institute (JGI-PGF)"/>
            <person name="Walter F."/>
            <person name="Albersmeier A."/>
            <person name="Kalinowski J."/>
            <person name="Ruckert C."/>
        </authorList>
    </citation>
    <scope>NUCLEOTIDE SEQUENCE</scope>
    <source>
        <strain evidence="9">JCM 4122</strain>
    </source>
</reference>
<evidence type="ECO:0000256" key="1">
    <source>
        <dbReference type="ARBA" id="ARBA00004167"/>
    </source>
</evidence>
<evidence type="ECO:0000313" key="10">
    <source>
        <dbReference type="Proteomes" id="UP000632849"/>
    </source>
</evidence>
<keyword evidence="3" id="KW-0812">Transmembrane</keyword>
<evidence type="ECO:0000256" key="4">
    <source>
        <dbReference type="ARBA" id="ARBA00022927"/>
    </source>
</evidence>
<keyword evidence="10" id="KW-1185">Reference proteome</keyword>
<evidence type="ECO:0000256" key="7">
    <source>
        <dbReference type="ARBA" id="ARBA00023136"/>
    </source>
</evidence>
<keyword evidence="4" id="KW-0653">Protein transport</keyword>
<dbReference type="Proteomes" id="UP000632849">
    <property type="component" value="Unassembled WGS sequence"/>
</dbReference>
<gene>
    <name evidence="9" type="ORF">GCM10017667_04130</name>
</gene>
<comment type="subcellular location">
    <subcellularLocation>
        <location evidence="1">Membrane</location>
        <topology evidence="1">Single-pass membrane protein</topology>
    </subcellularLocation>
</comment>
<dbReference type="GO" id="GO:0016020">
    <property type="term" value="C:membrane"/>
    <property type="evidence" value="ECO:0007669"/>
    <property type="project" value="UniProtKB-ARBA"/>
</dbReference>
<feature type="region of interest" description="Disordered" evidence="8">
    <location>
        <begin position="42"/>
        <end position="69"/>
    </location>
</feature>
<dbReference type="InterPro" id="IPR003369">
    <property type="entry name" value="TatA/B/E"/>
</dbReference>
<organism evidence="9 10">
    <name type="scientific">Streptomyces filamentosus</name>
    <name type="common">Streptomyces roseosporus</name>
    <dbReference type="NCBI Taxonomy" id="67294"/>
    <lineage>
        <taxon>Bacteria</taxon>
        <taxon>Bacillati</taxon>
        <taxon>Actinomycetota</taxon>
        <taxon>Actinomycetes</taxon>
        <taxon>Kitasatosporales</taxon>
        <taxon>Streptomycetaceae</taxon>
        <taxon>Streptomyces</taxon>
    </lineage>
</organism>
<comment type="caution">
    <text evidence="9">The sequence shown here is derived from an EMBL/GenBank/DDBJ whole genome shotgun (WGS) entry which is preliminary data.</text>
</comment>
<dbReference type="Gene3D" id="1.20.5.3310">
    <property type="match status" value="1"/>
</dbReference>
<dbReference type="AlphaFoldDB" id="A0A919EHE2"/>
<reference evidence="9" key="2">
    <citation type="submission" date="2020-09" db="EMBL/GenBank/DDBJ databases">
        <authorList>
            <person name="Sun Q."/>
            <person name="Ohkuma M."/>
        </authorList>
    </citation>
    <scope>NUCLEOTIDE SEQUENCE</scope>
    <source>
        <strain evidence="9">JCM 4122</strain>
    </source>
</reference>
<protein>
    <recommendedName>
        <fullName evidence="11">Sec-independent protein translocase protein TatA</fullName>
    </recommendedName>
</protein>
<evidence type="ECO:0000256" key="8">
    <source>
        <dbReference type="SAM" id="MobiDB-lite"/>
    </source>
</evidence>
<evidence type="ECO:0008006" key="11">
    <source>
        <dbReference type="Google" id="ProtNLM"/>
    </source>
</evidence>
<dbReference type="Pfam" id="PF02416">
    <property type="entry name" value="TatA_B_E"/>
    <property type="match status" value="1"/>
</dbReference>
<evidence type="ECO:0000256" key="3">
    <source>
        <dbReference type="ARBA" id="ARBA00022692"/>
    </source>
</evidence>
<dbReference type="GeneID" id="95663412"/>
<sequence>MFGLSEIAILLIVVALVVGAKKLPELARSAGKASRILKAESRAMKSGDGAGEPAATYTVKETRPADGER</sequence>
<keyword evidence="5" id="KW-1133">Transmembrane helix</keyword>
<evidence type="ECO:0000256" key="5">
    <source>
        <dbReference type="ARBA" id="ARBA00022989"/>
    </source>
</evidence>
<evidence type="ECO:0000256" key="6">
    <source>
        <dbReference type="ARBA" id="ARBA00023010"/>
    </source>
</evidence>
<accession>A0A919EHE2</accession>
<dbReference type="RefSeq" id="WP_150235618.1">
    <property type="nucleotide sequence ID" value="NZ_BNBE01000001.1"/>
</dbReference>